<evidence type="ECO:0000313" key="1">
    <source>
        <dbReference type="EMBL" id="EFQ89195.1"/>
    </source>
</evidence>
<dbReference type="HOGENOM" id="CLU_178955_1_0_1"/>
<keyword evidence="2" id="KW-1185">Reference proteome</keyword>
<dbReference type="AlphaFoldDB" id="E3RYK4"/>
<dbReference type="KEGG" id="pte:PTT_14633"/>
<feature type="non-terminal residue" evidence="1">
    <location>
        <position position="1"/>
    </location>
</feature>
<feature type="non-terminal residue" evidence="1">
    <location>
        <position position="59"/>
    </location>
</feature>
<gene>
    <name evidence="1" type="ORF">PTT_14633</name>
</gene>
<dbReference type="EMBL" id="GL535904">
    <property type="protein sequence ID" value="EFQ89195.1"/>
    <property type="molecule type" value="Genomic_DNA"/>
</dbReference>
<reference evidence="1 2" key="1">
    <citation type="journal article" date="2010" name="Genome Biol.">
        <title>A first genome assembly of the barley fungal pathogen Pyrenophora teres f. teres.</title>
        <authorList>
            <person name="Ellwood S.R."/>
            <person name="Liu Z."/>
            <person name="Syme R.A."/>
            <person name="Lai Z."/>
            <person name="Hane J.K."/>
            <person name="Keiper F."/>
            <person name="Moffat C.S."/>
            <person name="Oliver R.P."/>
            <person name="Friesen T.L."/>
        </authorList>
    </citation>
    <scope>NUCLEOTIDE SEQUENCE [LARGE SCALE GENOMIC DNA]</scope>
    <source>
        <strain evidence="1 2">0-1</strain>
    </source>
</reference>
<protein>
    <submittedName>
        <fullName evidence="1">Uncharacterized protein</fullName>
    </submittedName>
</protein>
<dbReference type="Proteomes" id="UP000001067">
    <property type="component" value="Unassembled WGS sequence"/>
</dbReference>
<proteinExistence type="predicted"/>
<dbReference type="OrthoDB" id="3690956at2759"/>
<evidence type="ECO:0000313" key="2">
    <source>
        <dbReference type="Proteomes" id="UP000001067"/>
    </source>
</evidence>
<name>E3RYK4_PYRTT</name>
<sequence>VATTKKGPVPLNIPEEYRTNEFRELFKETEATELAEHQEWDHEILIEDGAKLVPGPMYP</sequence>
<organism evidence="2">
    <name type="scientific">Pyrenophora teres f. teres (strain 0-1)</name>
    <name type="common">Barley net blotch fungus</name>
    <name type="synonym">Drechslera teres f. teres</name>
    <dbReference type="NCBI Taxonomy" id="861557"/>
    <lineage>
        <taxon>Eukaryota</taxon>
        <taxon>Fungi</taxon>
        <taxon>Dikarya</taxon>
        <taxon>Ascomycota</taxon>
        <taxon>Pezizomycotina</taxon>
        <taxon>Dothideomycetes</taxon>
        <taxon>Pleosporomycetidae</taxon>
        <taxon>Pleosporales</taxon>
        <taxon>Pleosporineae</taxon>
        <taxon>Pleosporaceae</taxon>
        <taxon>Pyrenophora</taxon>
    </lineage>
</organism>
<accession>E3RYK4</accession>